<sequence length="533" mass="53826">MHPDGQLLGGRYELTSLIATGGMGQVWQARDTVLDRDVAVKVLRSEFTGDPTFLARFRAEAQLAARLVHPNIATLFDYGEVPPAGPRDEHLAYLVLELVRGESLSTLLRREGRLSPERTLDVLRQSAAGLAAAHATGVVHRDVKPGNVLIGSDGTVKITDFGVAVTGSSVPLTQTGTVIGTPHYLSPEQAQGERATAASDVYALGIVGYECLAGHHAFDAESSVQVALMQIRDTAAPLPDDVPAPVRGLIAAAMVKDPAQRFPDGAAFGAAVDDVRAGRAAPSADRTTLLPVAGTAAASPSTRVMPAVGGPATAPGAAAAGAGVGGIGAGAAGPGPEREREGRRRRLLLPLLGVLLAAALAVAGFQLLGDDGTATPTTTPTTSAEQTAPTSSTPEESTPDPVLVEVDAADYLGRRIGDVEADLVGLGLVVDAVSRQTADADEGAVLAVTPAGELAEGTVVTVTYATAPPAPTPTATPTDDDGDEDEDEPDESGGNGTEGGGNGDQGNQGNGNGGEGGGEGEGDDVDGQGRGDG</sequence>
<reference evidence="12" key="4">
    <citation type="submission" date="2024-05" db="EMBL/GenBank/DDBJ databases">
        <authorList>
            <person name="Sun Q."/>
            <person name="Zhou Y."/>
        </authorList>
    </citation>
    <scope>NUCLEOTIDE SEQUENCE</scope>
    <source>
        <strain evidence="12">CGMCC 4.5581</strain>
    </source>
</reference>
<dbReference type="EMBL" id="JAAMPA010000001">
    <property type="protein sequence ID" value="NIH68202.1"/>
    <property type="molecule type" value="Genomic_DNA"/>
</dbReference>
<evidence type="ECO:0000256" key="7">
    <source>
        <dbReference type="ARBA" id="ARBA00047899"/>
    </source>
</evidence>
<dbReference type="EC" id="2.7.11.1" evidence="1"/>
<comment type="catalytic activity">
    <reaction evidence="7">
        <text>L-threonyl-[protein] + ATP = O-phospho-L-threonyl-[protein] + ADP + H(+)</text>
        <dbReference type="Rhea" id="RHEA:46608"/>
        <dbReference type="Rhea" id="RHEA-COMP:11060"/>
        <dbReference type="Rhea" id="RHEA-COMP:11605"/>
        <dbReference type="ChEBI" id="CHEBI:15378"/>
        <dbReference type="ChEBI" id="CHEBI:30013"/>
        <dbReference type="ChEBI" id="CHEBI:30616"/>
        <dbReference type="ChEBI" id="CHEBI:61977"/>
        <dbReference type="ChEBI" id="CHEBI:456216"/>
        <dbReference type="EC" id="2.7.11.1"/>
    </reaction>
</comment>
<evidence type="ECO:0000256" key="6">
    <source>
        <dbReference type="ARBA" id="ARBA00022840"/>
    </source>
</evidence>
<dbReference type="GO" id="GO:0045717">
    <property type="term" value="P:negative regulation of fatty acid biosynthetic process"/>
    <property type="evidence" value="ECO:0007669"/>
    <property type="project" value="UniProtKB-ARBA"/>
</dbReference>
<keyword evidence="4" id="KW-0547">Nucleotide-binding</keyword>
<evidence type="ECO:0000313" key="15">
    <source>
        <dbReference type="Proteomes" id="UP000648663"/>
    </source>
</evidence>
<feature type="compositionally biased region" description="Low complexity" evidence="9">
    <location>
        <begin position="373"/>
        <end position="396"/>
    </location>
</feature>
<evidence type="ECO:0000313" key="14">
    <source>
        <dbReference type="Proteomes" id="UP000552836"/>
    </source>
</evidence>
<dbReference type="GO" id="GO:0005524">
    <property type="term" value="F:ATP binding"/>
    <property type="evidence" value="ECO:0007669"/>
    <property type="project" value="UniProtKB-KW"/>
</dbReference>
<dbReference type="SUPFAM" id="SSF56112">
    <property type="entry name" value="Protein kinase-like (PK-like)"/>
    <property type="match status" value="1"/>
</dbReference>
<keyword evidence="10" id="KW-0472">Membrane</keyword>
<feature type="region of interest" description="Disordered" evidence="9">
    <location>
        <begin position="373"/>
        <end position="400"/>
    </location>
</feature>
<evidence type="ECO:0000256" key="10">
    <source>
        <dbReference type="SAM" id="Phobius"/>
    </source>
</evidence>
<dbReference type="Gene3D" id="1.10.510.10">
    <property type="entry name" value="Transferase(Phosphotransferase) domain 1"/>
    <property type="match status" value="1"/>
</dbReference>
<keyword evidence="10" id="KW-1133">Transmembrane helix</keyword>
<dbReference type="FunFam" id="3.30.200.20:FF:000035">
    <property type="entry name" value="Serine/threonine protein kinase Stk1"/>
    <property type="match status" value="1"/>
</dbReference>
<evidence type="ECO:0000259" key="11">
    <source>
        <dbReference type="PROSITE" id="PS50011"/>
    </source>
</evidence>
<dbReference type="PROSITE" id="PS00108">
    <property type="entry name" value="PROTEIN_KINASE_ST"/>
    <property type="match status" value="1"/>
</dbReference>
<dbReference type="PANTHER" id="PTHR43289:SF6">
    <property type="entry name" value="SERINE_THREONINE-PROTEIN KINASE NEKL-3"/>
    <property type="match status" value="1"/>
</dbReference>
<feature type="region of interest" description="Disordered" evidence="9">
    <location>
        <begin position="464"/>
        <end position="533"/>
    </location>
</feature>
<dbReference type="SMART" id="SM00220">
    <property type="entry name" value="S_TKc"/>
    <property type="match status" value="1"/>
</dbReference>
<evidence type="ECO:0000256" key="4">
    <source>
        <dbReference type="ARBA" id="ARBA00022741"/>
    </source>
</evidence>
<dbReference type="Proteomes" id="UP000648663">
    <property type="component" value="Unassembled WGS sequence"/>
</dbReference>
<feature type="domain" description="Protein kinase" evidence="11">
    <location>
        <begin position="12"/>
        <end position="276"/>
    </location>
</feature>
<evidence type="ECO:0000256" key="3">
    <source>
        <dbReference type="ARBA" id="ARBA00022679"/>
    </source>
</evidence>
<keyword evidence="3 13" id="KW-0808">Transferase</keyword>
<dbReference type="CDD" id="cd14014">
    <property type="entry name" value="STKc_PknB_like"/>
    <property type="match status" value="1"/>
</dbReference>
<feature type="transmembrane region" description="Helical" evidence="10">
    <location>
        <begin position="347"/>
        <end position="368"/>
    </location>
</feature>
<reference evidence="13 14" key="3">
    <citation type="submission" date="2020-02" db="EMBL/GenBank/DDBJ databases">
        <title>Sequencing the genomes of 1000 actinobacteria strains.</title>
        <authorList>
            <person name="Klenk H.-P."/>
        </authorList>
    </citation>
    <scope>NUCLEOTIDE SEQUENCE [LARGE SCALE GENOMIC DNA]</scope>
    <source>
        <strain evidence="13 14">DSM 45201</strain>
    </source>
</reference>
<keyword evidence="2" id="KW-0723">Serine/threonine-protein kinase</keyword>
<comment type="caution">
    <text evidence="13">The sequence shown here is derived from an EMBL/GenBank/DDBJ whole genome shotgun (WGS) entry which is preliminary data.</text>
</comment>
<dbReference type="InterPro" id="IPR000719">
    <property type="entry name" value="Prot_kinase_dom"/>
</dbReference>
<dbReference type="EMBL" id="BMMI01000008">
    <property type="protein sequence ID" value="GGL79521.1"/>
    <property type="molecule type" value="Genomic_DNA"/>
</dbReference>
<dbReference type="GO" id="GO:0004674">
    <property type="term" value="F:protein serine/threonine kinase activity"/>
    <property type="evidence" value="ECO:0007669"/>
    <property type="project" value="UniProtKB-KW"/>
</dbReference>
<dbReference type="InterPro" id="IPR008271">
    <property type="entry name" value="Ser/Thr_kinase_AS"/>
</dbReference>
<keyword evidence="10" id="KW-0812">Transmembrane</keyword>
<accession>A0A846LPS0</accession>
<evidence type="ECO:0000256" key="5">
    <source>
        <dbReference type="ARBA" id="ARBA00022777"/>
    </source>
</evidence>
<evidence type="ECO:0000256" key="9">
    <source>
        <dbReference type="SAM" id="MobiDB-lite"/>
    </source>
</evidence>
<keyword evidence="15" id="KW-1185">Reference proteome</keyword>
<reference evidence="15" key="2">
    <citation type="journal article" date="2019" name="Int. J. Syst. Evol. Microbiol.">
        <title>The Global Catalogue of Microorganisms (GCM) 10K type strain sequencing project: providing services to taxonomists for standard genome sequencing and annotation.</title>
        <authorList>
            <consortium name="The Broad Institute Genomics Platform"/>
            <consortium name="The Broad Institute Genome Sequencing Center for Infectious Disease"/>
            <person name="Wu L."/>
            <person name="Ma J."/>
        </authorList>
    </citation>
    <scope>NUCLEOTIDE SEQUENCE [LARGE SCALE GENOMIC DNA]</scope>
    <source>
        <strain evidence="15">CGMCC 4.5581</strain>
    </source>
</reference>
<feature type="compositionally biased region" description="Acidic residues" evidence="9">
    <location>
        <begin position="478"/>
        <end position="491"/>
    </location>
</feature>
<protein>
    <recommendedName>
        <fullName evidence="1">non-specific serine/threonine protein kinase</fullName>
        <ecNumber evidence="1">2.7.11.1</ecNumber>
    </recommendedName>
</protein>
<dbReference type="PROSITE" id="PS50011">
    <property type="entry name" value="PROTEIN_KINASE_DOM"/>
    <property type="match status" value="1"/>
</dbReference>
<evidence type="ECO:0000256" key="8">
    <source>
        <dbReference type="ARBA" id="ARBA00048679"/>
    </source>
</evidence>
<reference evidence="12" key="1">
    <citation type="journal article" date="2014" name="Int. J. Syst. Evol. Microbiol.">
        <title>Complete genome of a new Firmicutes species belonging to the dominant human colonic microbiota ('Ruminococcus bicirculans') reveals two chromosomes and a selective capacity to utilize plant glucans.</title>
        <authorList>
            <consortium name="NISC Comparative Sequencing Program"/>
            <person name="Wegmann U."/>
            <person name="Louis P."/>
            <person name="Goesmann A."/>
            <person name="Henrissat B."/>
            <person name="Duncan S.H."/>
            <person name="Flint H.J."/>
        </authorList>
    </citation>
    <scope>NUCLEOTIDE SEQUENCE</scope>
    <source>
        <strain evidence="12">CGMCC 4.5581</strain>
    </source>
</reference>
<organism evidence="13 14">
    <name type="scientific">Modestobacter marinus</name>
    <dbReference type="NCBI Taxonomy" id="477641"/>
    <lineage>
        <taxon>Bacteria</taxon>
        <taxon>Bacillati</taxon>
        <taxon>Actinomycetota</taxon>
        <taxon>Actinomycetes</taxon>
        <taxon>Geodermatophilales</taxon>
        <taxon>Geodermatophilaceae</taxon>
        <taxon>Modestobacter</taxon>
    </lineage>
</organism>
<feature type="compositionally biased region" description="Gly residues" evidence="9">
    <location>
        <begin position="493"/>
        <end position="517"/>
    </location>
</feature>
<dbReference type="PANTHER" id="PTHR43289">
    <property type="entry name" value="MITOGEN-ACTIVATED PROTEIN KINASE KINASE KINASE 20-RELATED"/>
    <property type="match status" value="1"/>
</dbReference>
<dbReference type="AlphaFoldDB" id="A0A846LPS0"/>
<dbReference type="InterPro" id="IPR011009">
    <property type="entry name" value="Kinase-like_dom_sf"/>
</dbReference>
<evidence type="ECO:0000313" key="13">
    <source>
        <dbReference type="EMBL" id="NIH68202.1"/>
    </source>
</evidence>
<dbReference type="Proteomes" id="UP000552836">
    <property type="component" value="Unassembled WGS sequence"/>
</dbReference>
<evidence type="ECO:0000256" key="1">
    <source>
        <dbReference type="ARBA" id="ARBA00012513"/>
    </source>
</evidence>
<evidence type="ECO:0000256" key="2">
    <source>
        <dbReference type="ARBA" id="ARBA00022527"/>
    </source>
</evidence>
<comment type="catalytic activity">
    <reaction evidence="8">
        <text>L-seryl-[protein] + ATP = O-phospho-L-seryl-[protein] + ADP + H(+)</text>
        <dbReference type="Rhea" id="RHEA:17989"/>
        <dbReference type="Rhea" id="RHEA-COMP:9863"/>
        <dbReference type="Rhea" id="RHEA-COMP:11604"/>
        <dbReference type="ChEBI" id="CHEBI:15378"/>
        <dbReference type="ChEBI" id="CHEBI:29999"/>
        <dbReference type="ChEBI" id="CHEBI:30616"/>
        <dbReference type="ChEBI" id="CHEBI:83421"/>
        <dbReference type="ChEBI" id="CHEBI:456216"/>
        <dbReference type="EC" id="2.7.11.1"/>
    </reaction>
</comment>
<name>A0A846LPS0_9ACTN</name>
<dbReference type="RefSeq" id="WP_166755452.1">
    <property type="nucleotide sequence ID" value="NZ_BAABJU010000005.1"/>
</dbReference>
<dbReference type="FunFam" id="1.10.510.10:FF:000021">
    <property type="entry name" value="Serine/threonine protein kinase"/>
    <property type="match status" value="1"/>
</dbReference>
<keyword evidence="5 13" id="KW-0418">Kinase</keyword>
<proteinExistence type="predicted"/>
<gene>
    <name evidence="13" type="ORF">FB380_002648</name>
    <name evidence="12" type="ORF">GCM10011589_39690</name>
</gene>
<keyword evidence="6" id="KW-0067">ATP-binding</keyword>
<dbReference type="Pfam" id="PF00069">
    <property type="entry name" value="Pkinase"/>
    <property type="match status" value="1"/>
</dbReference>
<dbReference type="Gene3D" id="3.30.200.20">
    <property type="entry name" value="Phosphorylase Kinase, domain 1"/>
    <property type="match status" value="1"/>
</dbReference>
<evidence type="ECO:0000313" key="12">
    <source>
        <dbReference type="EMBL" id="GGL79521.1"/>
    </source>
</evidence>